<comment type="caution">
    <text evidence="16">The sequence shown here is derived from an EMBL/GenBank/DDBJ whole genome shotgun (WGS) entry which is preliminary data.</text>
</comment>
<dbReference type="InterPro" id="IPR000719">
    <property type="entry name" value="Prot_kinase_dom"/>
</dbReference>
<dbReference type="InterPro" id="IPR017441">
    <property type="entry name" value="Protein_kinase_ATP_BS"/>
</dbReference>
<evidence type="ECO:0000256" key="9">
    <source>
        <dbReference type="ARBA" id="ARBA00022771"/>
    </source>
</evidence>
<dbReference type="Gene3D" id="3.30.200.20">
    <property type="entry name" value="Phosphorylase Kinase, domain 1"/>
    <property type="match status" value="1"/>
</dbReference>
<dbReference type="Pfam" id="PF00168">
    <property type="entry name" value="C2"/>
    <property type="match status" value="1"/>
</dbReference>
<keyword evidence="4" id="KW-0597">Phosphoprotein</keyword>
<dbReference type="SUPFAM" id="SSF56112">
    <property type="entry name" value="Protein kinase-like (PK-like)"/>
    <property type="match status" value="1"/>
</dbReference>
<keyword evidence="9" id="KW-0863">Zinc-finger</keyword>
<evidence type="ECO:0000256" key="5">
    <source>
        <dbReference type="ARBA" id="ARBA00022679"/>
    </source>
</evidence>
<feature type="non-terminal residue" evidence="16">
    <location>
        <position position="239"/>
    </location>
</feature>
<evidence type="ECO:0000313" key="16">
    <source>
        <dbReference type="EMBL" id="NXY24699.1"/>
    </source>
</evidence>
<dbReference type="GO" id="GO:0098793">
    <property type="term" value="C:presynapse"/>
    <property type="evidence" value="ECO:0007669"/>
    <property type="project" value="GOC"/>
</dbReference>
<dbReference type="EC" id="2.7.11.13" evidence="2"/>
<dbReference type="EMBL" id="WBMZ01014702">
    <property type="protein sequence ID" value="NXY24699.1"/>
    <property type="molecule type" value="Genomic_DNA"/>
</dbReference>
<protein>
    <recommendedName>
        <fullName evidence="2">protein kinase C</fullName>
        <ecNumber evidence="2">2.7.11.13</ecNumber>
    </recommendedName>
</protein>
<evidence type="ECO:0000256" key="10">
    <source>
        <dbReference type="ARBA" id="ARBA00022777"/>
    </source>
</evidence>
<dbReference type="GO" id="GO:0006887">
    <property type="term" value="P:exocytosis"/>
    <property type="evidence" value="ECO:0007669"/>
    <property type="project" value="TreeGrafter"/>
</dbReference>
<dbReference type="InterPro" id="IPR000008">
    <property type="entry name" value="C2_dom"/>
</dbReference>
<dbReference type="Gene3D" id="2.60.40.150">
    <property type="entry name" value="C2 domain"/>
    <property type="match status" value="1"/>
</dbReference>
<keyword evidence="10 16" id="KW-0418">Kinase</keyword>
<name>A0A852PGS9_9PASS</name>
<dbReference type="PANTHER" id="PTHR45729">
    <property type="entry name" value="RABPHILIN, ISOFORM A"/>
    <property type="match status" value="1"/>
</dbReference>
<dbReference type="InterPro" id="IPR011009">
    <property type="entry name" value="Kinase-like_dom_sf"/>
</dbReference>
<dbReference type="PROSITE" id="PS50011">
    <property type="entry name" value="PROTEIN_KINASE_DOM"/>
    <property type="match status" value="1"/>
</dbReference>
<dbReference type="GO" id="GO:0017158">
    <property type="term" value="P:regulation of calcium ion-dependent exocytosis"/>
    <property type="evidence" value="ECO:0007669"/>
    <property type="project" value="TreeGrafter"/>
</dbReference>
<keyword evidence="3" id="KW-0723">Serine/threonine-protein kinase</keyword>
<dbReference type="InterPro" id="IPR043566">
    <property type="entry name" value="Rabphilin/DOC2/Noc2"/>
</dbReference>
<dbReference type="AlphaFoldDB" id="A0A852PGS9"/>
<feature type="domain" description="C2" evidence="14">
    <location>
        <begin position="1"/>
        <end position="99"/>
    </location>
</feature>
<dbReference type="GO" id="GO:0061669">
    <property type="term" value="P:spontaneous neurotransmitter secretion"/>
    <property type="evidence" value="ECO:0007669"/>
    <property type="project" value="TreeGrafter"/>
</dbReference>
<proteinExistence type="inferred from homology"/>
<evidence type="ECO:0000259" key="14">
    <source>
        <dbReference type="PROSITE" id="PS50004"/>
    </source>
</evidence>
<keyword evidence="8 13" id="KW-0547">Nucleotide-binding</keyword>
<dbReference type="PANTHER" id="PTHR45729:SF9">
    <property type="entry name" value="DOUBLE C2-LIKE DOMAIN-CONTAINING PROTEIN BETA"/>
    <property type="match status" value="1"/>
</dbReference>
<dbReference type="SMART" id="SM00239">
    <property type="entry name" value="C2"/>
    <property type="match status" value="1"/>
</dbReference>
<feature type="binding site" evidence="13">
    <location>
        <position position="195"/>
    </location>
    <ligand>
        <name>ATP</name>
        <dbReference type="ChEBI" id="CHEBI:30616"/>
    </ligand>
</feature>
<dbReference type="PRINTS" id="PR00360">
    <property type="entry name" value="C2DOMAIN"/>
</dbReference>
<evidence type="ECO:0000256" key="13">
    <source>
        <dbReference type="PROSITE-ProRule" id="PRU10141"/>
    </source>
</evidence>
<keyword evidence="5" id="KW-0808">Transferase</keyword>
<keyword evidence="6" id="KW-0479">Metal-binding</keyword>
<dbReference type="GO" id="GO:0008270">
    <property type="term" value="F:zinc ion binding"/>
    <property type="evidence" value="ECO:0007669"/>
    <property type="project" value="UniProtKB-KW"/>
</dbReference>
<dbReference type="PROSITE" id="PS00107">
    <property type="entry name" value="PROTEIN_KINASE_ATP"/>
    <property type="match status" value="1"/>
</dbReference>
<dbReference type="FunFam" id="2.60.40.150:FF:000012">
    <property type="entry name" value="Kinase C alpha type"/>
    <property type="match status" value="1"/>
</dbReference>
<dbReference type="PROSITE" id="PS50004">
    <property type="entry name" value="C2"/>
    <property type="match status" value="1"/>
</dbReference>
<evidence type="ECO:0000256" key="7">
    <source>
        <dbReference type="ARBA" id="ARBA00022737"/>
    </source>
</evidence>
<evidence type="ECO:0000256" key="2">
    <source>
        <dbReference type="ARBA" id="ARBA00012429"/>
    </source>
</evidence>
<keyword evidence="7" id="KW-0677">Repeat</keyword>
<dbReference type="FunFam" id="3.30.200.20:FF:000080">
    <property type="entry name" value="Protein kinase C"/>
    <property type="match status" value="1"/>
</dbReference>
<dbReference type="GO" id="GO:0004697">
    <property type="term" value="F:diacylglycerol-dependent serine/threonine kinase activity"/>
    <property type="evidence" value="ECO:0007669"/>
    <property type="project" value="UniProtKB-EC"/>
</dbReference>
<gene>
    <name evidence="16" type="primary">Prkcb_2</name>
    <name evidence="16" type="ORF">ATRCLA_R07015</name>
</gene>
<evidence type="ECO:0000256" key="11">
    <source>
        <dbReference type="ARBA" id="ARBA00022833"/>
    </source>
</evidence>
<reference evidence="16" key="1">
    <citation type="submission" date="2020-02" db="EMBL/GenBank/DDBJ databases">
        <title>Bird 10,000 Genomes (B10K) Project - Family phase.</title>
        <authorList>
            <person name="Zhang G."/>
        </authorList>
    </citation>
    <scope>NUCLEOTIDE SEQUENCE</scope>
    <source>
        <strain evidence="16">B10K-DU-029-61</strain>
        <tissue evidence="16">Blood</tissue>
    </source>
</reference>
<accession>A0A852PGS9</accession>
<dbReference type="CDD" id="cd04026">
    <property type="entry name" value="C2_PKC_alpha_gamma"/>
    <property type="match status" value="1"/>
</dbReference>
<keyword evidence="12 13" id="KW-0067">ATP-binding</keyword>
<comment type="similarity">
    <text evidence="1">Belongs to the protein kinase superfamily. AGC Ser/Thr protein kinase family. PKC subfamily.</text>
</comment>
<feature type="non-terminal residue" evidence="16">
    <location>
        <position position="1"/>
    </location>
</feature>
<evidence type="ECO:0000256" key="6">
    <source>
        <dbReference type="ARBA" id="ARBA00022723"/>
    </source>
</evidence>
<dbReference type="OrthoDB" id="63267at2759"/>
<evidence type="ECO:0000256" key="8">
    <source>
        <dbReference type="ARBA" id="ARBA00022741"/>
    </source>
</evidence>
<dbReference type="SUPFAM" id="SSF49562">
    <property type="entry name" value="C2 domain (Calcium/lipid-binding domain, CaLB)"/>
    <property type="match status" value="1"/>
</dbReference>
<evidence type="ECO:0000256" key="12">
    <source>
        <dbReference type="ARBA" id="ARBA00022840"/>
    </source>
</evidence>
<evidence type="ECO:0000259" key="15">
    <source>
        <dbReference type="PROSITE" id="PS50011"/>
    </source>
</evidence>
<keyword evidence="11" id="KW-0862">Zinc</keyword>
<evidence type="ECO:0000256" key="1">
    <source>
        <dbReference type="ARBA" id="ARBA00005490"/>
    </source>
</evidence>
<dbReference type="Proteomes" id="UP000658642">
    <property type="component" value="Unassembled WGS sequence"/>
</dbReference>
<keyword evidence="17" id="KW-1185">Reference proteome</keyword>
<evidence type="ECO:0000256" key="3">
    <source>
        <dbReference type="ARBA" id="ARBA00022527"/>
    </source>
</evidence>
<dbReference type="GO" id="GO:0005524">
    <property type="term" value="F:ATP binding"/>
    <property type="evidence" value="ECO:0007669"/>
    <property type="project" value="UniProtKB-UniRule"/>
</dbReference>
<evidence type="ECO:0000256" key="4">
    <source>
        <dbReference type="ARBA" id="ARBA00022553"/>
    </source>
</evidence>
<organism evidence="16 17">
    <name type="scientific">Atrichornis clamosus</name>
    <dbReference type="NCBI Taxonomy" id="449594"/>
    <lineage>
        <taxon>Eukaryota</taxon>
        <taxon>Metazoa</taxon>
        <taxon>Chordata</taxon>
        <taxon>Craniata</taxon>
        <taxon>Vertebrata</taxon>
        <taxon>Euteleostomi</taxon>
        <taxon>Archelosauria</taxon>
        <taxon>Archosauria</taxon>
        <taxon>Dinosauria</taxon>
        <taxon>Saurischia</taxon>
        <taxon>Theropoda</taxon>
        <taxon>Coelurosauria</taxon>
        <taxon>Aves</taxon>
        <taxon>Neognathae</taxon>
        <taxon>Neoaves</taxon>
        <taxon>Telluraves</taxon>
        <taxon>Australaves</taxon>
        <taxon>Passeriformes</taxon>
        <taxon>Menuridae</taxon>
        <taxon>Atrichornis</taxon>
    </lineage>
</organism>
<dbReference type="InterPro" id="IPR035892">
    <property type="entry name" value="C2_domain_sf"/>
</dbReference>
<feature type="domain" description="Protein kinase" evidence="15">
    <location>
        <begin position="166"/>
        <end position="239"/>
    </location>
</feature>
<sequence length="239" mass="27235">VRDAKNLVPMDPNGLSDPYVKLKLIPDPKNESKQKTKTIKCSLNPEWNETFKFQLKEADKDRRLSVEIWDWDLTSRNDFMGSLSFGISELQKSGVDGWFKLLSQEEGEYFNVPVPPEGEEGNEELRQKFERAKIGTGSKAADEKTRNAISKFDNNGSRDRMKLSDFNFLMVLGKGSFGKVMLAERKGTDELYAVKILKKDVVIQDDDVECTMVEKRVLALSGKPPFLTQLHSCFQTMVR</sequence>
<evidence type="ECO:0000313" key="17">
    <source>
        <dbReference type="Proteomes" id="UP000658642"/>
    </source>
</evidence>